<dbReference type="Proteomes" id="UP000010552">
    <property type="component" value="Unassembled WGS sequence"/>
</dbReference>
<dbReference type="InParanoid" id="L5JSF0"/>
<name>L5JSF0_PTEAL</name>
<dbReference type="EMBL" id="KB031134">
    <property type="protein sequence ID" value="ELK02319.1"/>
    <property type="molecule type" value="Genomic_DNA"/>
</dbReference>
<accession>L5JSF0</accession>
<proteinExistence type="predicted"/>
<evidence type="ECO:0000313" key="2">
    <source>
        <dbReference type="Proteomes" id="UP000010552"/>
    </source>
</evidence>
<sequence>MRGFRCPDTQVTGVERLLFKQSEQRHRRLPYSAIAASPARHMAPEASLALESVHVSSGTAVAWAWACAARGAEKHVD</sequence>
<evidence type="ECO:0000313" key="1">
    <source>
        <dbReference type="EMBL" id="ELK02319.1"/>
    </source>
</evidence>
<organism evidence="1 2">
    <name type="scientific">Pteropus alecto</name>
    <name type="common">Black flying fox</name>
    <dbReference type="NCBI Taxonomy" id="9402"/>
    <lineage>
        <taxon>Eukaryota</taxon>
        <taxon>Metazoa</taxon>
        <taxon>Chordata</taxon>
        <taxon>Craniata</taxon>
        <taxon>Vertebrata</taxon>
        <taxon>Euteleostomi</taxon>
        <taxon>Mammalia</taxon>
        <taxon>Eutheria</taxon>
        <taxon>Laurasiatheria</taxon>
        <taxon>Chiroptera</taxon>
        <taxon>Yinpterochiroptera</taxon>
        <taxon>Pteropodoidea</taxon>
        <taxon>Pteropodidae</taxon>
        <taxon>Pteropodinae</taxon>
        <taxon>Pteropus</taxon>
    </lineage>
</organism>
<keyword evidence="2" id="KW-1185">Reference proteome</keyword>
<protein>
    <submittedName>
        <fullName evidence="1">Uncharacterized protein</fullName>
    </submittedName>
</protein>
<gene>
    <name evidence="1" type="ORF">PAL_GLEAN10019260</name>
</gene>
<dbReference type="AlphaFoldDB" id="L5JSF0"/>
<reference evidence="2" key="1">
    <citation type="journal article" date="2013" name="Science">
        <title>Comparative analysis of bat genomes provides insight into the evolution of flight and immunity.</title>
        <authorList>
            <person name="Zhang G."/>
            <person name="Cowled C."/>
            <person name="Shi Z."/>
            <person name="Huang Z."/>
            <person name="Bishop-Lilly K.A."/>
            <person name="Fang X."/>
            <person name="Wynne J.W."/>
            <person name="Xiong Z."/>
            <person name="Baker M.L."/>
            <person name="Zhao W."/>
            <person name="Tachedjian M."/>
            <person name="Zhu Y."/>
            <person name="Zhou P."/>
            <person name="Jiang X."/>
            <person name="Ng J."/>
            <person name="Yang L."/>
            <person name="Wu L."/>
            <person name="Xiao J."/>
            <person name="Feng Y."/>
            <person name="Chen Y."/>
            <person name="Sun X."/>
            <person name="Zhang Y."/>
            <person name="Marsh G.A."/>
            <person name="Crameri G."/>
            <person name="Broder C.C."/>
            <person name="Frey K.G."/>
            <person name="Wang L.F."/>
            <person name="Wang J."/>
        </authorList>
    </citation>
    <scope>NUCLEOTIDE SEQUENCE [LARGE SCALE GENOMIC DNA]</scope>
</reference>